<organism evidence="7 8">
    <name type="scientific">Rhodamnia argentea</name>
    <dbReference type="NCBI Taxonomy" id="178133"/>
    <lineage>
        <taxon>Eukaryota</taxon>
        <taxon>Viridiplantae</taxon>
        <taxon>Streptophyta</taxon>
        <taxon>Embryophyta</taxon>
        <taxon>Tracheophyta</taxon>
        <taxon>Spermatophyta</taxon>
        <taxon>Magnoliopsida</taxon>
        <taxon>eudicotyledons</taxon>
        <taxon>Gunneridae</taxon>
        <taxon>Pentapetalae</taxon>
        <taxon>rosids</taxon>
        <taxon>malvids</taxon>
        <taxon>Myrtales</taxon>
        <taxon>Myrtaceae</taxon>
        <taxon>Myrtoideae</taxon>
        <taxon>Myrteae</taxon>
        <taxon>Australasian group</taxon>
        <taxon>Rhodamnia</taxon>
    </lineage>
</organism>
<dbReference type="InterPro" id="IPR032675">
    <property type="entry name" value="LRR_dom_sf"/>
</dbReference>
<dbReference type="KEGG" id="rarg:115733736"/>
<feature type="chain" id="PRO_5046096626" evidence="5">
    <location>
        <begin position="42"/>
        <end position="135"/>
    </location>
</feature>
<gene>
    <name evidence="8" type="primary">LOC115733736</name>
</gene>
<feature type="region of interest" description="Disordered" evidence="4">
    <location>
        <begin position="1"/>
        <end position="21"/>
    </location>
</feature>
<keyword evidence="7" id="KW-1185">Reference proteome</keyword>
<protein>
    <submittedName>
        <fullName evidence="8">Polygalacturonase inhibitor-like</fullName>
    </submittedName>
</protein>
<reference evidence="8" key="1">
    <citation type="submission" date="2025-08" db="UniProtKB">
        <authorList>
            <consortium name="RefSeq"/>
        </authorList>
    </citation>
    <scope>IDENTIFICATION</scope>
    <source>
        <tissue evidence="8">Leaf</tissue>
    </source>
</reference>
<name>A0A8B8ND55_9MYRT</name>
<keyword evidence="2" id="KW-0433">Leucine-rich repeat</keyword>
<evidence type="ECO:0000259" key="6">
    <source>
        <dbReference type="Pfam" id="PF08263"/>
    </source>
</evidence>
<dbReference type="RefSeq" id="XP_030520228.2">
    <property type="nucleotide sequence ID" value="XM_030664368.2"/>
</dbReference>
<proteinExistence type="predicted"/>
<feature type="domain" description="Leucine-rich repeat-containing N-terminal plant-type" evidence="6">
    <location>
        <begin position="46"/>
        <end position="82"/>
    </location>
</feature>
<evidence type="ECO:0000256" key="3">
    <source>
        <dbReference type="ARBA" id="ARBA00022737"/>
    </source>
</evidence>
<dbReference type="Proteomes" id="UP000827889">
    <property type="component" value="Chromosome 10"/>
</dbReference>
<evidence type="ECO:0000313" key="8">
    <source>
        <dbReference type="RefSeq" id="XP_030520228.2"/>
    </source>
</evidence>
<sequence length="135" mass="14957">MELAPASLSSKAVHRNPPPSTMSPPGLLSLLLILLPRPATAAIRPSEDKQVLPQTRSALNNPYLLTTWNKDSDCCKWYGVECHDQTHCVVALAFQCSDLPRIPSEVGDVTYLQELIFHKLTNLTDPIPQSLTRLK</sequence>
<accession>A0A8B8ND55</accession>
<feature type="signal peptide" evidence="5">
    <location>
        <begin position="1"/>
        <end position="41"/>
    </location>
</feature>
<dbReference type="Pfam" id="PF08263">
    <property type="entry name" value="LRRNT_2"/>
    <property type="match status" value="1"/>
</dbReference>
<dbReference type="PANTHER" id="PTHR48059">
    <property type="entry name" value="POLYGALACTURONASE INHIBITOR 1"/>
    <property type="match status" value="1"/>
</dbReference>
<evidence type="ECO:0000256" key="1">
    <source>
        <dbReference type="ARBA" id="ARBA00004196"/>
    </source>
</evidence>
<evidence type="ECO:0000256" key="2">
    <source>
        <dbReference type="ARBA" id="ARBA00022614"/>
    </source>
</evidence>
<dbReference type="AlphaFoldDB" id="A0A8B8ND55"/>
<dbReference type="InterPro" id="IPR051848">
    <property type="entry name" value="PGIP"/>
</dbReference>
<dbReference type="GeneID" id="115733736"/>
<evidence type="ECO:0000313" key="7">
    <source>
        <dbReference type="Proteomes" id="UP000827889"/>
    </source>
</evidence>
<evidence type="ECO:0000256" key="5">
    <source>
        <dbReference type="SAM" id="SignalP"/>
    </source>
</evidence>
<dbReference type="PANTHER" id="PTHR48059:SF4">
    <property type="entry name" value="POLYGALACTURONASE INHIBITOR 1-RELATED"/>
    <property type="match status" value="1"/>
</dbReference>
<evidence type="ECO:0000256" key="4">
    <source>
        <dbReference type="SAM" id="MobiDB-lite"/>
    </source>
</evidence>
<dbReference type="InterPro" id="IPR013210">
    <property type="entry name" value="LRR_N_plant-typ"/>
</dbReference>
<keyword evidence="5" id="KW-0732">Signal</keyword>
<dbReference type="Gene3D" id="3.80.10.10">
    <property type="entry name" value="Ribonuclease Inhibitor"/>
    <property type="match status" value="1"/>
</dbReference>
<dbReference type="SUPFAM" id="SSF52058">
    <property type="entry name" value="L domain-like"/>
    <property type="match status" value="1"/>
</dbReference>
<keyword evidence="3" id="KW-0677">Repeat</keyword>
<comment type="subcellular location">
    <subcellularLocation>
        <location evidence="1">Cell envelope</location>
    </subcellularLocation>
</comment>